<accession>A0A921LQ87</accession>
<comment type="caution">
    <text evidence="2">The sequence shown here is derived from an EMBL/GenBank/DDBJ whole genome shotgun (WGS) entry which is preliminary data.</text>
</comment>
<organism evidence="2 3">
    <name type="scientific">Collinsella ihumii</name>
    <dbReference type="NCBI Taxonomy" id="1720204"/>
    <lineage>
        <taxon>Bacteria</taxon>
        <taxon>Bacillati</taxon>
        <taxon>Actinomycetota</taxon>
        <taxon>Coriobacteriia</taxon>
        <taxon>Coriobacteriales</taxon>
        <taxon>Coriobacteriaceae</taxon>
        <taxon>Collinsella</taxon>
    </lineage>
</organism>
<name>A0A921LQ87_9ACTN</name>
<protein>
    <submittedName>
        <fullName evidence="2">Uncharacterized protein</fullName>
    </submittedName>
</protein>
<evidence type="ECO:0000313" key="2">
    <source>
        <dbReference type="EMBL" id="HJG30731.1"/>
    </source>
</evidence>
<dbReference type="Proteomes" id="UP000746751">
    <property type="component" value="Unassembled WGS sequence"/>
</dbReference>
<evidence type="ECO:0000256" key="1">
    <source>
        <dbReference type="SAM" id="MobiDB-lite"/>
    </source>
</evidence>
<sequence length="76" mass="8074">MDHVAHESPTLDLGPPSVPEASQPAGATHILITNREVPSTRPLIGQPDEREDTQPFTGTCDETIAQGFSPCGHCNP</sequence>
<gene>
    <name evidence="2" type="ORF">K8U80_04980</name>
</gene>
<proteinExistence type="predicted"/>
<reference evidence="2" key="1">
    <citation type="journal article" date="2021" name="PeerJ">
        <title>Extensive microbial diversity within the chicken gut microbiome revealed by metagenomics and culture.</title>
        <authorList>
            <person name="Gilroy R."/>
            <person name="Ravi A."/>
            <person name="Getino M."/>
            <person name="Pursley I."/>
            <person name="Horton D.L."/>
            <person name="Alikhan N.F."/>
            <person name="Baker D."/>
            <person name="Gharbi K."/>
            <person name="Hall N."/>
            <person name="Watson M."/>
            <person name="Adriaenssens E.M."/>
            <person name="Foster-Nyarko E."/>
            <person name="Jarju S."/>
            <person name="Secka A."/>
            <person name="Antonio M."/>
            <person name="Oren A."/>
            <person name="Chaudhuri R.R."/>
            <person name="La Ragione R."/>
            <person name="Hildebrand F."/>
            <person name="Pallen M.J."/>
        </authorList>
    </citation>
    <scope>NUCLEOTIDE SEQUENCE</scope>
    <source>
        <strain evidence="2">ChiGjej2B2-7701</strain>
    </source>
</reference>
<dbReference type="AlphaFoldDB" id="A0A921LQ87"/>
<reference evidence="2" key="2">
    <citation type="submission" date="2021-09" db="EMBL/GenBank/DDBJ databases">
        <authorList>
            <person name="Gilroy R."/>
        </authorList>
    </citation>
    <scope>NUCLEOTIDE SEQUENCE</scope>
    <source>
        <strain evidence="2">ChiGjej2B2-7701</strain>
    </source>
</reference>
<dbReference type="EMBL" id="DYVF01000034">
    <property type="protein sequence ID" value="HJG30731.1"/>
    <property type="molecule type" value="Genomic_DNA"/>
</dbReference>
<evidence type="ECO:0000313" key="3">
    <source>
        <dbReference type="Proteomes" id="UP000746751"/>
    </source>
</evidence>
<feature type="region of interest" description="Disordered" evidence="1">
    <location>
        <begin position="1"/>
        <end position="58"/>
    </location>
</feature>